<feature type="compositionally biased region" description="Acidic residues" evidence="1">
    <location>
        <begin position="66"/>
        <end position="93"/>
    </location>
</feature>
<reference evidence="3" key="1">
    <citation type="submission" date="2025-08" db="UniProtKB">
        <authorList>
            <consortium name="RefSeq"/>
        </authorList>
    </citation>
    <scope>IDENTIFICATION</scope>
    <source>
        <strain evidence="3">15112-1751.03</strain>
        <tissue evidence="3">Whole Adult</tissue>
    </source>
</reference>
<dbReference type="Proteomes" id="UP000515160">
    <property type="component" value="Unplaced"/>
</dbReference>
<name>A0A9C6TEA7_DROAB</name>
<evidence type="ECO:0000313" key="2">
    <source>
        <dbReference type="Proteomes" id="UP000515160"/>
    </source>
</evidence>
<dbReference type="RefSeq" id="XP_051864338.1">
    <property type="nucleotide sequence ID" value="XM_052008378.1"/>
</dbReference>
<evidence type="ECO:0000256" key="1">
    <source>
        <dbReference type="SAM" id="MobiDB-lite"/>
    </source>
</evidence>
<organism evidence="2 3">
    <name type="scientific">Drosophila albomicans</name>
    <name type="common">Fruit fly</name>
    <dbReference type="NCBI Taxonomy" id="7291"/>
    <lineage>
        <taxon>Eukaryota</taxon>
        <taxon>Metazoa</taxon>
        <taxon>Ecdysozoa</taxon>
        <taxon>Arthropoda</taxon>
        <taxon>Hexapoda</taxon>
        <taxon>Insecta</taxon>
        <taxon>Pterygota</taxon>
        <taxon>Neoptera</taxon>
        <taxon>Endopterygota</taxon>
        <taxon>Diptera</taxon>
        <taxon>Brachycera</taxon>
        <taxon>Muscomorpha</taxon>
        <taxon>Ephydroidea</taxon>
        <taxon>Drosophilidae</taxon>
        <taxon>Drosophila</taxon>
    </lineage>
</organism>
<accession>A0A9C6TEA7</accession>
<evidence type="ECO:0000313" key="3">
    <source>
        <dbReference type="RefSeq" id="XP_051864338.1"/>
    </source>
</evidence>
<gene>
    <name evidence="3" type="primary">LOC117573097</name>
</gene>
<protein>
    <submittedName>
        <fullName evidence="3">Uncharacterized protein LOC117573097</fullName>
    </submittedName>
</protein>
<feature type="region of interest" description="Disordered" evidence="1">
    <location>
        <begin position="1"/>
        <end position="148"/>
    </location>
</feature>
<dbReference type="AlphaFoldDB" id="A0A9C6TEA7"/>
<sequence>MYTVDLCGSSPPRDYVGDEPNVPRPADLCRISTESTEPQLSPCFSPAPLHKSGEPDFYNPVSEHEKEDEEEPNEEGYEEEEDVGEGESSEEEETPTRRPPSAWSPRPGHAAQRQRCDPRRGRGVYAQTAPPMNVEPYQPLPTKDSDTDEPFFVHQVCIS</sequence>
<keyword evidence="2" id="KW-1185">Reference proteome</keyword>
<dbReference type="GeneID" id="117573097"/>
<proteinExistence type="predicted"/>